<gene>
    <name evidence="2" type="ORF">CZ809_01217</name>
</gene>
<protein>
    <recommendedName>
        <fullName evidence="1">DUF4123 domain-containing protein</fullName>
    </recommendedName>
</protein>
<evidence type="ECO:0000313" key="3">
    <source>
        <dbReference type="Proteomes" id="UP000189966"/>
    </source>
</evidence>
<organism evidence="2 3">
    <name type="scientific">Photobacterium piscicola</name>
    <dbReference type="NCBI Taxonomy" id="1378299"/>
    <lineage>
        <taxon>Bacteria</taxon>
        <taxon>Pseudomonadati</taxon>
        <taxon>Pseudomonadota</taxon>
        <taxon>Gammaproteobacteria</taxon>
        <taxon>Vibrionales</taxon>
        <taxon>Vibrionaceae</taxon>
        <taxon>Photobacterium</taxon>
    </lineage>
</organism>
<dbReference type="RefSeq" id="WP_080156472.1">
    <property type="nucleotide sequence ID" value="NZ_FUZI01000001.1"/>
</dbReference>
<name>A0A1T5HY30_9GAMM</name>
<proteinExistence type="predicted"/>
<dbReference type="AlphaFoldDB" id="A0A1T5HY30"/>
<dbReference type="OrthoDB" id="6353266at2"/>
<dbReference type="Pfam" id="PF13503">
    <property type="entry name" value="DUF4123"/>
    <property type="match status" value="1"/>
</dbReference>
<reference evidence="2 3" key="1">
    <citation type="submission" date="2017-02" db="EMBL/GenBank/DDBJ databases">
        <authorList>
            <person name="Peterson S.W."/>
        </authorList>
    </citation>
    <scope>NUCLEOTIDE SEQUENCE [LARGE SCALE GENOMIC DNA]</scope>
    <source>
        <strain evidence="3">type strain: NCCB 100098</strain>
    </source>
</reference>
<dbReference type="EMBL" id="FUZI01000001">
    <property type="protein sequence ID" value="SKC31710.1"/>
    <property type="molecule type" value="Genomic_DNA"/>
</dbReference>
<dbReference type="InterPro" id="IPR025391">
    <property type="entry name" value="DUF4123"/>
</dbReference>
<evidence type="ECO:0000259" key="1">
    <source>
        <dbReference type="Pfam" id="PF13503"/>
    </source>
</evidence>
<feature type="domain" description="DUF4123" evidence="1">
    <location>
        <begin position="22"/>
        <end position="128"/>
    </location>
</feature>
<evidence type="ECO:0000313" key="2">
    <source>
        <dbReference type="EMBL" id="SKC31710.1"/>
    </source>
</evidence>
<dbReference type="Proteomes" id="UP000189966">
    <property type="component" value="Unassembled WGS sequence"/>
</dbReference>
<accession>A0A1T5HY30</accession>
<sequence>MSFSLQLPKPIPDFDILSHEACFLILDGSQIEKLELLLLQQDLQPQAICPLRFLPLREVSPFIIKLTPTAMSWFTQYNQANVGYIISSDANIDQLAIILSDFFEVLSPYGSKVFFKVGQPEAMNVILNDQECHIWAAISKAWLPTREGWISLCHDEKIDIREKPKAYHLSDQQWKQLGDITRRNTVEKVHQHLSTYFPEALQQHNYPLLWIKEWVQNAHDMQFETDTDVLHFFNILALLGENVLKTDRYPHIKQLLETPSAQTPSMRVAKADELAHKEVSHVK</sequence>